<feature type="domain" description="Protein kinase" evidence="9">
    <location>
        <begin position="13"/>
        <end position="266"/>
    </location>
</feature>
<keyword evidence="7" id="KW-0175">Coiled coil</keyword>
<accession>A0A9Q0LZZ6</accession>
<evidence type="ECO:0000256" key="2">
    <source>
        <dbReference type="ARBA" id="ARBA00022679"/>
    </source>
</evidence>
<dbReference type="FunFam" id="3.30.200.20:FF:000003">
    <property type="entry name" value="Non-specific serine/threonine protein kinase"/>
    <property type="match status" value="1"/>
</dbReference>
<dbReference type="PANTHER" id="PTHR24346:SF110">
    <property type="entry name" value="NON-SPECIFIC SERINE_THREONINE PROTEIN KINASE"/>
    <property type="match status" value="1"/>
</dbReference>
<feature type="binding site" evidence="6">
    <location>
        <position position="42"/>
    </location>
    <ligand>
        <name>ATP</name>
        <dbReference type="ChEBI" id="CHEBI:30616"/>
    </ligand>
</feature>
<dbReference type="InterPro" id="IPR000719">
    <property type="entry name" value="Prot_kinase_dom"/>
</dbReference>
<name>A0A9Q0LZZ6_ANAIG</name>
<dbReference type="InterPro" id="IPR008271">
    <property type="entry name" value="Ser/Thr_kinase_AS"/>
</dbReference>
<dbReference type="InterPro" id="IPR017441">
    <property type="entry name" value="Protein_kinase_ATP_BS"/>
</dbReference>
<dbReference type="Gene3D" id="1.10.510.10">
    <property type="entry name" value="Transferase(Phosphotransferase) domain 1"/>
    <property type="match status" value="1"/>
</dbReference>
<keyword evidence="4 11" id="KW-0418">Kinase</keyword>
<feature type="region of interest" description="Disordered" evidence="8">
    <location>
        <begin position="402"/>
        <end position="438"/>
    </location>
</feature>
<dbReference type="OrthoDB" id="193931at2759"/>
<dbReference type="InterPro" id="IPR015940">
    <property type="entry name" value="UBA"/>
</dbReference>
<evidence type="ECO:0000256" key="7">
    <source>
        <dbReference type="SAM" id="Coils"/>
    </source>
</evidence>
<dbReference type="AlphaFoldDB" id="A0A9Q0LZZ6"/>
<dbReference type="Proteomes" id="UP001149090">
    <property type="component" value="Unassembled WGS sequence"/>
</dbReference>
<feature type="compositionally biased region" description="Polar residues" evidence="8">
    <location>
        <begin position="409"/>
        <end position="432"/>
    </location>
</feature>
<gene>
    <name evidence="11" type="ORF">M0811_03875</name>
</gene>
<keyword evidence="2" id="KW-0808">Transferase</keyword>
<dbReference type="PROSITE" id="PS50011">
    <property type="entry name" value="PROTEIN_KINASE_DOM"/>
    <property type="match status" value="1"/>
</dbReference>
<dbReference type="GO" id="GO:0035556">
    <property type="term" value="P:intracellular signal transduction"/>
    <property type="evidence" value="ECO:0007669"/>
    <property type="project" value="TreeGrafter"/>
</dbReference>
<keyword evidence="1" id="KW-0723">Serine/threonine-protein kinase</keyword>
<keyword evidence="3 6" id="KW-0547">Nucleotide-binding</keyword>
<dbReference type="GO" id="GO:0005737">
    <property type="term" value="C:cytoplasm"/>
    <property type="evidence" value="ECO:0007669"/>
    <property type="project" value="TreeGrafter"/>
</dbReference>
<dbReference type="OMA" id="THEKNGN"/>
<evidence type="ECO:0000259" key="9">
    <source>
        <dbReference type="PROSITE" id="PS50011"/>
    </source>
</evidence>
<dbReference type="InterPro" id="IPR011009">
    <property type="entry name" value="Kinase-like_dom_sf"/>
</dbReference>
<dbReference type="Pfam" id="PF00069">
    <property type="entry name" value="Pkinase"/>
    <property type="match status" value="1"/>
</dbReference>
<keyword evidence="5 6" id="KW-0067">ATP-binding</keyword>
<evidence type="ECO:0000313" key="11">
    <source>
        <dbReference type="EMBL" id="KAJ5080390.1"/>
    </source>
</evidence>
<dbReference type="PROSITE" id="PS00107">
    <property type="entry name" value="PROTEIN_KINASE_ATP"/>
    <property type="match status" value="1"/>
</dbReference>
<protein>
    <submittedName>
        <fullName evidence="11">Serine/threonine-protein kinase gin4-related</fullName>
    </submittedName>
</protein>
<evidence type="ECO:0000256" key="1">
    <source>
        <dbReference type="ARBA" id="ARBA00022527"/>
    </source>
</evidence>
<evidence type="ECO:0000313" key="12">
    <source>
        <dbReference type="Proteomes" id="UP001149090"/>
    </source>
</evidence>
<evidence type="ECO:0000256" key="8">
    <source>
        <dbReference type="SAM" id="MobiDB-lite"/>
    </source>
</evidence>
<dbReference type="PROSITE" id="PS50030">
    <property type="entry name" value="UBA"/>
    <property type="match status" value="1"/>
</dbReference>
<dbReference type="PANTHER" id="PTHR24346">
    <property type="entry name" value="MAP/MICROTUBULE AFFINITY-REGULATING KINASE"/>
    <property type="match status" value="1"/>
</dbReference>
<reference evidence="11" key="1">
    <citation type="submission" date="2022-10" db="EMBL/GenBank/DDBJ databases">
        <title>Novel sulphate-reducing endosymbionts in the free-living metamonad Anaeramoeba.</title>
        <authorList>
            <person name="Jerlstrom-Hultqvist J."/>
            <person name="Cepicka I."/>
            <person name="Gallot-Lavallee L."/>
            <person name="Salas-Leiva D."/>
            <person name="Curtis B.A."/>
            <person name="Zahonova K."/>
            <person name="Pipaliya S."/>
            <person name="Dacks J."/>
            <person name="Roger A.J."/>
        </authorList>
    </citation>
    <scope>NUCLEOTIDE SEQUENCE</scope>
    <source>
        <strain evidence="11">BMAN</strain>
    </source>
</reference>
<evidence type="ECO:0000256" key="4">
    <source>
        <dbReference type="ARBA" id="ARBA00022777"/>
    </source>
</evidence>
<evidence type="ECO:0000256" key="3">
    <source>
        <dbReference type="ARBA" id="ARBA00022741"/>
    </source>
</evidence>
<feature type="coiled-coil region" evidence="7">
    <location>
        <begin position="42"/>
        <end position="69"/>
    </location>
</feature>
<feature type="domain" description="UBA" evidence="10">
    <location>
        <begin position="295"/>
        <end position="336"/>
    </location>
</feature>
<organism evidence="11 12">
    <name type="scientific">Anaeramoeba ignava</name>
    <name type="common">Anaerobic marine amoeba</name>
    <dbReference type="NCBI Taxonomy" id="1746090"/>
    <lineage>
        <taxon>Eukaryota</taxon>
        <taxon>Metamonada</taxon>
        <taxon>Anaeramoebidae</taxon>
        <taxon>Anaeramoeba</taxon>
    </lineage>
</organism>
<evidence type="ECO:0000256" key="6">
    <source>
        <dbReference type="PROSITE-ProRule" id="PRU10141"/>
    </source>
</evidence>
<evidence type="ECO:0000256" key="5">
    <source>
        <dbReference type="ARBA" id="ARBA00022840"/>
    </source>
</evidence>
<dbReference type="FunFam" id="1.10.510.10:FF:000777">
    <property type="entry name" value="CAMK family protein kinase"/>
    <property type="match status" value="1"/>
</dbReference>
<dbReference type="SMART" id="SM00220">
    <property type="entry name" value="S_TKc"/>
    <property type="match status" value="1"/>
</dbReference>
<dbReference type="EMBL" id="JAPDFW010000011">
    <property type="protein sequence ID" value="KAJ5080390.1"/>
    <property type="molecule type" value="Genomic_DNA"/>
</dbReference>
<comment type="caution">
    <text evidence="11">The sequence shown here is derived from an EMBL/GenBank/DDBJ whole genome shotgun (WGS) entry which is preliminary data.</text>
</comment>
<dbReference type="GO" id="GO:0004674">
    <property type="term" value="F:protein serine/threonine kinase activity"/>
    <property type="evidence" value="ECO:0007669"/>
    <property type="project" value="UniProtKB-KW"/>
</dbReference>
<dbReference type="GO" id="GO:0005524">
    <property type="term" value="F:ATP binding"/>
    <property type="evidence" value="ECO:0007669"/>
    <property type="project" value="UniProtKB-UniRule"/>
</dbReference>
<dbReference type="SUPFAM" id="SSF56112">
    <property type="entry name" value="Protein kinase-like (PK-like)"/>
    <property type="match status" value="1"/>
</dbReference>
<evidence type="ECO:0000259" key="10">
    <source>
        <dbReference type="PROSITE" id="PS50030"/>
    </source>
</evidence>
<sequence length="580" mass="67290">MSTQQRKQKIGDYIIGKTIGKGGTGKVKLGTHEKNGNKVAIKIISKKNLNKQKKQLSKIEREIAILKLMHHPHVLGLYDVYETKTHLFLIMEYIEGGELFDYLIEKQKLSEMEALRFFQQIIFGLEYCHNRSICHRDLKPENLLLDNKHSIKIADFGMAKLIKENGLLSTSCGSPHYASPEVISGNSYNGTRADIWGCGVVLYALLTGSLPFDHKNIRKLLIKVQKGEFMIPDFVSKEGKDLISKMLVVDPNQRIYIPEIKEHEFFRKNLNPLYILPSSDIKHTKQNTKPIKLDSIDPEILAVLRTMGYDDSKLLEENLTNEKANVEKVLYYLYLKKKNQQSSKNSIEYFGFMPQNNFDNNERISNNLNFDYFDEVLTFEDQPSKKDKSNHELQNAITPTFHSWIEPPNNLQPNSEKSQSVEITQSKTTNSYDDLHEDNEYNSDVLGTPRFHRQKPHSLSDISPDSIFESPHKWRTSLSPPIIENNLQKFKFKTKKKFFDLVTDLQQNLPKLDLNWKYPDEFTLIVKKNDLKFVISIIEPNFKNFETDDLEIEKKVLISLKRGKCQNFNQFCNSIKDFIL</sequence>
<keyword evidence="12" id="KW-1185">Reference proteome</keyword>
<proteinExistence type="predicted"/>
<dbReference type="PROSITE" id="PS00108">
    <property type="entry name" value="PROTEIN_KINASE_ST"/>
    <property type="match status" value="1"/>
</dbReference>